<keyword evidence="4" id="KW-1185">Reference proteome</keyword>
<dbReference type="Proteomes" id="UP001165405">
    <property type="component" value="Unassembled WGS sequence"/>
</dbReference>
<reference evidence="3" key="1">
    <citation type="submission" date="2022-01" db="EMBL/GenBank/DDBJ databases">
        <title>Antribacter sp. nov., isolated from Guizhou of China.</title>
        <authorList>
            <person name="Chengliang C."/>
            <person name="Ya Z."/>
        </authorList>
    </citation>
    <scope>NUCLEOTIDE SEQUENCE</scope>
    <source>
        <strain evidence="3">KLBMP 9083</strain>
    </source>
</reference>
<sequence length="367" mass="39572">MSGTMWGQDPEQVRALAELLRRNADDLEAARLTADEIVLTVPWFGPGAAEFISQWEWDLGPSLTSAAEALRSAGDTALRNADLQVQTSESETGSSGAFATASGSDGGGSGSGDGGDNPAGANFALMSDSGSGSSSGQGEEPPTGPIPLEDRKPTGEILQEYQVAPDEMYVDENGNEGWKPSGWTVDLADWWNDDVNLDEVDPVKITKKEAEMLDDLSVFELNTFNDIRDTAFSEGDARFDSPDQNDDHNDAFRHAYWNALMAREYGQDWAHDYGTAHEQLPYNTAPAREAMDLYNNEVGRRIQEENPGADEAELAGLIEQAVKNGEMVVVGPDGTSLVYSDQITTEETGEAADADPIPGVNPEWKDS</sequence>
<evidence type="ECO:0000259" key="2">
    <source>
        <dbReference type="Pfam" id="PF22322"/>
    </source>
</evidence>
<evidence type="ECO:0000313" key="3">
    <source>
        <dbReference type="EMBL" id="MCF4123518.1"/>
    </source>
</evidence>
<feature type="region of interest" description="Disordered" evidence="1">
    <location>
        <begin position="343"/>
        <end position="367"/>
    </location>
</feature>
<feature type="compositionally biased region" description="Low complexity" evidence="1">
    <location>
        <begin position="118"/>
        <end position="138"/>
    </location>
</feature>
<evidence type="ECO:0000256" key="1">
    <source>
        <dbReference type="SAM" id="MobiDB-lite"/>
    </source>
</evidence>
<feature type="compositionally biased region" description="Low complexity" evidence="1">
    <location>
        <begin position="92"/>
        <end position="103"/>
    </location>
</feature>
<feature type="region of interest" description="Disordered" evidence="1">
    <location>
        <begin position="83"/>
        <end position="152"/>
    </location>
</feature>
<dbReference type="EMBL" id="JAKGSG010000063">
    <property type="protein sequence ID" value="MCF4123518.1"/>
    <property type="molecule type" value="Genomic_DNA"/>
</dbReference>
<evidence type="ECO:0000313" key="4">
    <source>
        <dbReference type="Proteomes" id="UP001165405"/>
    </source>
</evidence>
<dbReference type="InterPro" id="IPR054246">
    <property type="entry name" value="DUF6973"/>
</dbReference>
<proteinExistence type="predicted"/>
<dbReference type="Pfam" id="PF22322">
    <property type="entry name" value="DUF6973"/>
    <property type="match status" value="1"/>
</dbReference>
<gene>
    <name evidence="3" type="ORF">L1785_21350</name>
</gene>
<dbReference type="RefSeq" id="WP_236091273.1">
    <property type="nucleotide sequence ID" value="NZ_JAKGSG010000063.1"/>
</dbReference>
<name>A0AA41QHY9_9MICO</name>
<comment type="caution">
    <text evidence="3">The sequence shown here is derived from an EMBL/GenBank/DDBJ whole genome shotgun (WGS) entry which is preliminary data.</text>
</comment>
<dbReference type="AlphaFoldDB" id="A0AA41QHY9"/>
<feature type="domain" description="DUF6973" evidence="2">
    <location>
        <begin position="221"/>
        <end position="325"/>
    </location>
</feature>
<accession>A0AA41QHY9</accession>
<feature type="compositionally biased region" description="Gly residues" evidence="1">
    <location>
        <begin position="104"/>
        <end position="117"/>
    </location>
</feature>
<organism evidence="3 4">
    <name type="scientific">Antribacter soli</name>
    <dbReference type="NCBI Taxonomy" id="2910976"/>
    <lineage>
        <taxon>Bacteria</taxon>
        <taxon>Bacillati</taxon>
        <taxon>Actinomycetota</taxon>
        <taxon>Actinomycetes</taxon>
        <taxon>Micrococcales</taxon>
        <taxon>Promicromonosporaceae</taxon>
        <taxon>Antribacter</taxon>
    </lineage>
</organism>
<protein>
    <recommendedName>
        <fullName evidence="2">DUF6973 domain-containing protein</fullName>
    </recommendedName>
</protein>